<proteinExistence type="predicted"/>
<name>A0ABU9LJ29_9BACL</name>
<comment type="caution">
    <text evidence="1">The sequence shown here is derived from an EMBL/GenBank/DDBJ whole genome shotgun (WGS) entry which is preliminary data.</text>
</comment>
<sequence>MKRKQKIYQNEKIVMFPGTVERLLQQGHAHAEKFEYHEAIQCFQDILQYGEMDEHTLHVYAYCLHETRQFEQAREVVESLLAQGPSQYIETMELYLSICMELRDFQHVQQIVRSLLEENVVPNSSIERFTSIYNLSEKLLKLSHSEQSIEEEVAEVVLSLDVFLHLPVYEQLHRLQSLSEMNVRPLIDEIRTIIETEEVHPIVRSVALCLLVEQEVNGDLTIRKFEQTLTVNPMTLPTPDELPVTQSVKKIVNERLEKESSTLEMVQYVLTRHILVTYPFEWFGASAEKVSEGYIHYVHSLLGQEISDESETDNKVMELIQQLEKFSDIPEV</sequence>
<dbReference type="RefSeq" id="WP_342302661.1">
    <property type="nucleotide sequence ID" value="NZ_JBCEWA010000002.1"/>
</dbReference>
<dbReference type="SUPFAM" id="SSF116965">
    <property type="entry name" value="Hypothetical protein MPN330"/>
    <property type="match status" value="1"/>
</dbReference>
<evidence type="ECO:0000313" key="1">
    <source>
        <dbReference type="EMBL" id="MEL5987389.1"/>
    </source>
</evidence>
<reference evidence="1 2" key="1">
    <citation type="submission" date="2024-04" db="EMBL/GenBank/DDBJ databases">
        <authorList>
            <person name="Wu Y.S."/>
            <person name="Zhang L."/>
        </authorList>
    </citation>
    <scope>NUCLEOTIDE SEQUENCE [LARGE SCALE GENOMIC DNA]</scope>
    <source>
        <strain evidence="1 2">KG-01</strain>
    </source>
</reference>
<evidence type="ECO:0000313" key="2">
    <source>
        <dbReference type="Proteomes" id="UP001398420"/>
    </source>
</evidence>
<dbReference type="EMBL" id="JBCEWA010000002">
    <property type="protein sequence ID" value="MEL5987389.1"/>
    <property type="molecule type" value="Genomic_DNA"/>
</dbReference>
<accession>A0ABU9LJ29</accession>
<organism evidence="1 2">
    <name type="scientific">Kurthia gibsonii</name>
    <dbReference type="NCBI Taxonomy" id="33946"/>
    <lineage>
        <taxon>Bacteria</taxon>
        <taxon>Bacillati</taxon>
        <taxon>Bacillota</taxon>
        <taxon>Bacilli</taxon>
        <taxon>Bacillales</taxon>
        <taxon>Caryophanaceae</taxon>
        <taxon>Kurthia</taxon>
    </lineage>
</organism>
<dbReference type="InterPro" id="IPR011990">
    <property type="entry name" value="TPR-like_helical_dom_sf"/>
</dbReference>
<dbReference type="Proteomes" id="UP001398420">
    <property type="component" value="Unassembled WGS sequence"/>
</dbReference>
<dbReference type="Gene3D" id="1.25.40.10">
    <property type="entry name" value="Tetratricopeptide repeat domain"/>
    <property type="match status" value="1"/>
</dbReference>
<protein>
    <submittedName>
        <fullName evidence="1">DUF3196 family protein</fullName>
    </submittedName>
</protein>
<dbReference type="SUPFAM" id="SSF48452">
    <property type="entry name" value="TPR-like"/>
    <property type="match status" value="1"/>
</dbReference>
<dbReference type="InterPro" id="IPR024503">
    <property type="entry name" value="DUF3196"/>
</dbReference>
<gene>
    <name evidence="1" type="ORF">AAF454_02975</name>
</gene>
<keyword evidence="2" id="KW-1185">Reference proteome</keyword>
<dbReference type="Pfam" id="PF11428">
    <property type="entry name" value="DUF3196"/>
    <property type="match status" value="1"/>
</dbReference>